<keyword evidence="3" id="KW-1185">Reference proteome</keyword>
<feature type="region of interest" description="Disordered" evidence="1">
    <location>
        <begin position="32"/>
        <end position="85"/>
    </location>
</feature>
<evidence type="ECO:0000313" key="2">
    <source>
        <dbReference type="EMBL" id="MBA8931093.1"/>
    </source>
</evidence>
<accession>A0ABR6BW09</accession>
<organism evidence="2 3">
    <name type="scientific">Kutzneria viridogrisea</name>
    <dbReference type="NCBI Taxonomy" id="47990"/>
    <lineage>
        <taxon>Bacteria</taxon>
        <taxon>Bacillati</taxon>
        <taxon>Actinomycetota</taxon>
        <taxon>Actinomycetes</taxon>
        <taxon>Pseudonocardiales</taxon>
        <taxon>Pseudonocardiaceae</taxon>
        <taxon>Kutzneria</taxon>
    </lineage>
</organism>
<proteinExistence type="predicted"/>
<dbReference type="Proteomes" id="UP000517916">
    <property type="component" value="Unassembled WGS sequence"/>
</dbReference>
<dbReference type="EMBL" id="JACJID010000008">
    <property type="protein sequence ID" value="MBA8931093.1"/>
    <property type="molecule type" value="Genomic_DNA"/>
</dbReference>
<gene>
    <name evidence="2" type="ORF">BC739_008340</name>
</gene>
<sequence length="85" mass="8791">MSTTDDSMKIAATPDPLIVDEVEQAMSGVAKVRGMGHPDAPPPIELDPVTEDGDSGMGHPDKHEPQAAPGKPAEIKAEQGAGHRA</sequence>
<reference evidence="2 3" key="1">
    <citation type="submission" date="2020-08" db="EMBL/GenBank/DDBJ databases">
        <title>Genomic Encyclopedia of Archaeal and Bacterial Type Strains, Phase II (KMG-II): from individual species to whole genera.</title>
        <authorList>
            <person name="Goeker M."/>
        </authorList>
    </citation>
    <scope>NUCLEOTIDE SEQUENCE [LARGE SCALE GENOMIC DNA]</scope>
    <source>
        <strain evidence="2 3">DSM 43850</strain>
    </source>
</reference>
<evidence type="ECO:0000256" key="1">
    <source>
        <dbReference type="SAM" id="MobiDB-lite"/>
    </source>
</evidence>
<evidence type="ECO:0000313" key="3">
    <source>
        <dbReference type="Proteomes" id="UP000517916"/>
    </source>
</evidence>
<name>A0ABR6BW09_9PSEU</name>
<dbReference type="RefSeq" id="WP_025354177.1">
    <property type="nucleotide sequence ID" value="NZ_BAAABQ010000097.1"/>
</dbReference>
<protein>
    <submittedName>
        <fullName evidence="2">Uncharacterized protein</fullName>
    </submittedName>
</protein>
<comment type="caution">
    <text evidence="2">The sequence shown here is derived from an EMBL/GenBank/DDBJ whole genome shotgun (WGS) entry which is preliminary data.</text>
</comment>